<evidence type="ECO:0000259" key="1">
    <source>
        <dbReference type="Pfam" id="PF13472"/>
    </source>
</evidence>
<accession>A0A0C4WMA9</accession>
<reference evidence="2 3" key="1">
    <citation type="journal article" date="2015" name="PLoS ONE">
        <title>Azotobacter Genomes: The Genome of Azotobacter chroococcum NCIMB 8003 (ATCC 4412).</title>
        <authorList>
            <person name="Robson R.L."/>
            <person name="Jones R."/>
            <person name="Robson R.M."/>
            <person name="Schwartz A."/>
            <person name="Richardson T.H."/>
        </authorList>
    </citation>
    <scope>NUCLEOTIDE SEQUENCE [LARGE SCALE GENOMIC DNA]</scope>
    <source>
        <strain evidence="2 3">NCIMB 8003</strain>
    </source>
</reference>
<dbReference type="Proteomes" id="UP000068210">
    <property type="component" value="Chromosome"/>
</dbReference>
<name>A0A0C4WMA9_9GAMM</name>
<dbReference type="GO" id="GO:0016788">
    <property type="term" value="F:hydrolase activity, acting on ester bonds"/>
    <property type="evidence" value="ECO:0007669"/>
    <property type="project" value="UniProtKB-ARBA"/>
</dbReference>
<organism evidence="2 3">
    <name type="scientific">Azotobacter chroococcum NCIMB 8003</name>
    <dbReference type="NCBI Taxonomy" id="1328314"/>
    <lineage>
        <taxon>Bacteria</taxon>
        <taxon>Pseudomonadati</taxon>
        <taxon>Pseudomonadota</taxon>
        <taxon>Gammaproteobacteria</taxon>
        <taxon>Pseudomonadales</taxon>
        <taxon>Pseudomonadaceae</taxon>
        <taxon>Azotobacter</taxon>
    </lineage>
</organism>
<proteinExistence type="predicted"/>
<evidence type="ECO:0000313" key="2">
    <source>
        <dbReference type="EMBL" id="AJE21504.1"/>
    </source>
</evidence>
<dbReference type="Pfam" id="PF13472">
    <property type="entry name" value="Lipase_GDSL_2"/>
    <property type="match status" value="1"/>
</dbReference>
<dbReference type="HOGENOM" id="CLU_506856_0_0_6"/>
<keyword evidence="3" id="KW-1185">Reference proteome</keyword>
<dbReference type="Gene3D" id="3.40.50.1110">
    <property type="entry name" value="SGNH hydrolase"/>
    <property type="match status" value="1"/>
</dbReference>
<dbReference type="SUPFAM" id="SSF52266">
    <property type="entry name" value="SGNH hydrolase"/>
    <property type="match status" value="1"/>
</dbReference>
<dbReference type="KEGG" id="acx:Achr_20540"/>
<gene>
    <name evidence="2" type="ORF">Achr_20540</name>
</gene>
<sequence length="537" mass="57032">MADRYQHRRKTTSGVAPTTLLVGEFATNLADGQVWVGQADGSPQPLTEMAAVAAGMRAIIGATIAQGSNVSLDVNPTTGVVTISAAGGGGGGGFRRGVRLGFIGTSLIQNNIQSSSSQVSHSSRGWISWARFFSRGRFFTPVWYDPSVYTGWEPGQVEGATRYFRGLNAGVSGQTIVQIAARKEFLAAAVDCDMIVIDGGTNDIATLTATEIQDAREAMAEYYLGLGIPVVLLPILARSIAQWPGGDVKRQKAAWINQRSRDFCKGREACWLYDWNGAWADLTGSYVVPKAGYSNDGLHKAPPGGVAVGEDFANFLADILPPAQPRVWAQDDQYSAANNPFGNLLSNPFCLGTGGSVTGATGTVANNMRIELVSGGGAVVGSKEARADGRGEYQVITITPGSTDTTARFRTANADMATTFPVDTWLQASCEVEISAHAYIRGVTLTLWDVTGGVTVSDMSPDQYTTPAVRWPNRTYKGLLETPAIRVSTANPTFRWRVDIVLGNTTEGASGDLVVKIGAVEFRPVEDPRALVGYTAG</sequence>
<dbReference type="InterPro" id="IPR036514">
    <property type="entry name" value="SGNH_hydro_sf"/>
</dbReference>
<dbReference type="InterPro" id="IPR013830">
    <property type="entry name" value="SGNH_hydro"/>
</dbReference>
<dbReference type="AlphaFoldDB" id="A0A0C4WMA9"/>
<protein>
    <submittedName>
        <fullName evidence="2">Lysophospholipase L1-like esterase</fullName>
    </submittedName>
</protein>
<feature type="domain" description="SGNH hydrolase-type esterase" evidence="1">
    <location>
        <begin position="149"/>
        <end position="299"/>
    </location>
</feature>
<dbReference type="RefSeq" id="WP_039804094.1">
    <property type="nucleotide sequence ID" value="NZ_CP010415.1"/>
</dbReference>
<dbReference type="EMBL" id="CP010415">
    <property type="protein sequence ID" value="AJE21504.1"/>
    <property type="molecule type" value="Genomic_DNA"/>
</dbReference>
<evidence type="ECO:0000313" key="3">
    <source>
        <dbReference type="Proteomes" id="UP000068210"/>
    </source>
</evidence>
<dbReference type="STRING" id="1328314.Achr_20540"/>